<dbReference type="GO" id="GO:0005634">
    <property type="term" value="C:nucleus"/>
    <property type="evidence" value="ECO:0007669"/>
    <property type="project" value="TreeGrafter"/>
</dbReference>
<feature type="compositionally biased region" description="Low complexity" evidence="7">
    <location>
        <begin position="321"/>
        <end position="333"/>
    </location>
</feature>
<feature type="region of interest" description="Disordered" evidence="7">
    <location>
        <begin position="522"/>
        <end position="642"/>
    </location>
</feature>
<dbReference type="Gene3D" id="3.30.200.20">
    <property type="entry name" value="Phosphorylase Kinase, domain 1"/>
    <property type="match status" value="1"/>
</dbReference>
<reference evidence="10 11" key="1">
    <citation type="submission" date="2018-07" db="EMBL/GenBank/DDBJ databases">
        <title>The complete nuclear genome of the prasinophyte Chloropicon primus (CCMP1205).</title>
        <authorList>
            <person name="Pombert J.-F."/>
            <person name="Otis C."/>
            <person name="Turmel M."/>
            <person name="Lemieux C."/>
        </authorList>
    </citation>
    <scope>NUCLEOTIDE SEQUENCE [LARGE SCALE GENOMIC DNA]</scope>
    <source>
        <strain evidence="10 11">CCMP1205</strain>
    </source>
</reference>
<feature type="compositionally biased region" description="Polar residues" evidence="7">
    <location>
        <begin position="533"/>
        <end position="543"/>
    </location>
</feature>
<dbReference type="GO" id="GO:0005524">
    <property type="term" value="F:ATP binding"/>
    <property type="evidence" value="ECO:0007669"/>
    <property type="project" value="UniProtKB-UniRule"/>
</dbReference>
<keyword evidence="2" id="KW-0808">Transferase</keyword>
<dbReference type="SMART" id="SM00777">
    <property type="entry name" value="Mad3_BUB1_I"/>
    <property type="match status" value="1"/>
</dbReference>
<dbReference type="GO" id="GO:0033316">
    <property type="term" value="P:meiotic spindle assembly checkpoint signaling"/>
    <property type="evidence" value="ECO:0007669"/>
    <property type="project" value="TreeGrafter"/>
</dbReference>
<dbReference type="GO" id="GO:0098813">
    <property type="term" value="P:nuclear chromosome segregation"/>
    <property type="evidence" value="ECO:0007669"/>
    <property type="project" value="UniProtKB-ARBA"/>
</dbReference>
<evidence type="ECO:0000256" key="3">
    <source>
        <dbReference type="ARBA" id="ARBA00022741"/>
    </source>
</evidence>
<dbReference type="FunFam" id="3.30.200.20:FF:000131">
    <property type="entry name" value="Dual specificity protein kinase TTK"/>
    <property type="match status" value="1"/>
</dbReference>
<protein>
    <submittedName>
        <fullName evidence="10">Dual specificity protein kinase</fullName>
    </submittedName>
</protein>
<evidence type="ECO:0000256" key="2">
    <source>
        <dbReference type="ARBA" id="ARBA00022679"/>
    </source>
</evidence>
<feature type="domain" description="BUB1 N-terminal" evidence="9">
    <location>
        <begin position="177"/>
        <end position="337"/>
    </location>
</feature>
<dbReference type="STRING" id="1764295.A0A5B8MWT0"/>
<dbReference type="PROSITE" id="PS00108">
    <property type="entry name" value="PROTEIN_KINASE_ST"/>
    <property type="match status" value="1"/>
</dbReference>
<feature type="compositionally biased region" description="Pro residues" evidence="7">
    <location>
        <begin position="992"/>
        <end position="1007"/>
    </location>
</feature>
<dbReference type="Pfam" id="PF08311">
    <property type="entry name" value="Mad3_BUB1_I"/>
    <property type="match status" value="1"/>
</dbReference>
<dbReference type="Gene3D" id="1.10.510.10">
    <property type="entry name" value="Transferase(Phosphotransferase) domain 1"/>
    <property type="match status" value="1"/>
</dbReference>
<dbReference type="GO" id="GO:0004712">
    <property type="term" value="F:protein serine/threonine/tyrosine kinase activity"/>
    <property type="evidence" value="ECO:0007669"/>
    <property type="project" value="TreeGrafter"/>
</dbReference>
<accession>A0A5B8MWT0</accession>
<dbReference type="GO" id="GO:0034501">
    <property type="term" value="P:protein localization to kinetochore"/>
    <property type="evidence" value="ECO:0007669"/>
    <property type="project" value="TreeGrafter"/>
</dbReference>
<dbReference type="PANTHER" id="PTHR22974">
    <property type="entry name" value="MIXED LINEAGE PROTEIN KINASE"/>
    <property type="match status" value="1"/>
</dbReference>
<dbReference type="InterPro" id="IPR017441">
    <property type="entry name" value="Protein_kinase_ATP_BS"/>
</dbReference>
<feature type="domain" description="Protein kinase" evidence="8">
    <location>
        <begin position="651"/>
        <end position="925"/>
    </location>
</feature>
<feature type="region of interest" description="Disordered" evidence="7">
    <location>
        <begin position="984"/>
        <end position="1012"/>
    </location>
</feature>
<feature type="compositionally biased region" description="Polar residues" evidence="7">
    <location>
        <begin position="1031"/>
        <end position="1051"/>
    </location>
</feature>
<keyword evidence="3 6" id="KW-0547">Nucleotide-binding</keyword>
<dbReference type="PROSITE" id="PS50011">
    <property type="entry name" value="PROTEIN_KINASE_DOM"/>
    <property type="match status" value="1"/>
</dbReference>
<dbReference type="SMART" id="SM00220">
    <property type="entry name" value="S_TKc"/>
    <property type="match status" value="1"/>
</dbReference>
<dbReference type="Proteomes" id="UP000316726">
    <property type="component" value="Chromosome 12"/>
</dbReference>
<dbReference type="InterPro" id="IPR027084">
    <property type="entry name" value="Mps1_cat"/>
</dbReference>
<dbReference type="InterPro" id="IPR011009">
    <property type="entry name" value="Kinase-like_dom_sf"/>
</dbReference>
<feature type="compositionally biased region" description="Polar residues" evidence="7">
    <location>
        <begin position="468"/>
        <end position="483"/>
    </location>
</feature>
<feature type="region of interest" description="Disordered" evidence="7">
    <location>
        <begin position="1103"/>
        <end position="1122"/>
    </location>
</feature>
<dbReference type="AlphaFoldDB" id="A0A5B8MWT0"/>
<evidence type="ECO:0000259" key="9">
    <source>
        <dbReference type="PROSITE" id="PS51489"/>
    </source>
</evidence>
<dbReference type="PANTHER" id="PTHR22974:SF21">
    <property type="entry name" value="DUAL SPECIFICITY PROTEIN KINASE TTK"/>
    <property type="match status" value="1"/>
</dbReference>
<feature type="compositionally biased region" description="Low complexity" evidence="7">
    <location>
        <begin position="554"/>
        <end position="571"/>
    </location>
</feature>
<dbReference type="SUPFAM" id="SSF56112">
    <property type="entry name" value="Protein kinase-like (PK-like)"/>
    <property type="match status" value="1"/>
</dbReference>
<dbReference type="InterPro" id="IPR013212">
    <property type="entry name" value="Mad3/Bub1_I"/>
</dbReference>
<evidence type="ECO:0000259" key="8">
    <source>
        <dbReference type="PROSITE" id="PS50011"/>
    </source>
</evidence>
<feature type="region of interest" description="Disordered" evidence="7">
    <location>
        <begin position="83"/>
        <end position="113"/>
    </location>
</feature>
<dbReference type="OrthoDB" id="20524at2759"/>
<dbReference type="FunFam" id="1.10.510.10:FF:000224">
    <property type="entry name" value="serine/threonine-protein kinase mph1 isoform X1"/>
    <property type="match status" value="1"/>
</dbReference>
<feature type="region of interest" description="Disordered" evidence="7">
    <location>
        <begin position="319"/>
        <end position="359"/>
    </location>
</feature>
<evidence type="ECO:0000313" key="10">
    <source>
        <dbReference type="EMBL" id="QDZ24034.1"/>
    </source>
</evidence>
<keyword evidence="1" id="KW-0723">Serine/threonine-protein kinase</keyword>
<feature type="compositionally biased region" description="Basic and acidic residues" evidence="7">
    <location>
        <begin position="576"/>
        <end position="594"/>
    </location>
</feature>
<dbReference type="Gene3D" id="1.25.40.430">
    <property type="match status" value="1"/>
</dbReference>
<feature type="compositionally biased region" description="Polar residues" evidence="7">
    <location>
        <begin position="445"/>
        <end position="458"/>
    </location>
</feature>
<dbReference type="CDD" id="cd14131">
    <property type="entry name" value="PKc_Mps1"/>
    <property type="match status" value="1"/>
</dbReference>
<keyword evidence="4 10" id="KW-0418">Kinase</keyword>
<dbReference type="PROSITE" id="PS51489">
    <property type="entry name" value="BUB1_N"/>
    <property type="match status" value="1"/>
</dbReference>
<sequence length="1165" mass="126157">MTMMEKENVIPQAFTATSASSVLRQVHLIDGKKEQQALVKATSNAATGQEGLACGGIGTPVSASRVNGKPSVSTRTPLGALAASSAPVRTPLSSIRQPNQGRDLGSIATPSSGSRALRERFLQQKPSQTPTMAQQALTAAAAAATASRRNTWNGDVDIYAETVLSKAARSKEAAGVLVERVRRVKGDCTCAQAWWDLLSAEEEALLASDATGKSAQGLYKLYEWATKLVPRKGNKNNESYISLWLGYIKRQKNEEDVRDTFKTLRNMGIGETSQNLYQQWALFEVAAGNSEKAKGIVKKGVKAGAIEKSDLESFVSKLSLQEPRQPAQPVAAPAERRAGSALATSGVAPSHHHGVNADPLDSKLSLRHKLGHLSQGEKVAVAPLHQGSKREEDDSLSRTDPSVLSSKTFCSSIYSNSSTLHTTGTPFRGEHPTSSTLTTKALHTYTPTEASKIHSTNAKGPGKDSKYTEATATTGDSEDQATPGSMKGPKRLGLKRFAGPARRIKPGEEDPKPQQSAALNSLNSERRQAAPPASSTVTENYTDLSGKLSPIVEASYSTSSASRNSTRSTSSGPTEEVSRKDQGVERPAQAEKRVVSHASASSQPKAENISRRQPAGNNASVAPRKAEAKPAASTQQVRESSNSVTVQNVKYTVLECVGKGGSSKVYKVISPDHKIFALKRIKLDGREKEAAAGFMDEITLLNRFKGRHQIVQLVDSQIFRDSGIIYMVLEYGEVDLARLLQRREKVRSAEGQNKIDLNFIRLHWQQMLEAVHIIHEERIVHSDLKPANFLFVEGALKLIDFGIAKAIQNDTTHIARESQVGTLNYMSPEAILSGSNGNRSGKQTKVGRASDVWSLGCILYQMVYGRTPFSHLQFIQKLHAITDPNHQIEFPSIQNQSLLDVMKRCLDRNPKTRIGIPELLDHLFLNPSQETVAPPNLLTPEFLNSMLMQLSNGGQSSADISKLSQELCKQLAAGTVPDLKSLIPSAQAQPPQGGPPKAPPPPPPPPTSSALVPQNKMKMIMEDIKKKKQLRPQSQNPQGGEKPSQGSSLQHGSGIAEAAAARALARAKQRQEAVMALEKKEAFISNDLQDALQKQHAALKPVGTEKQNGNHDHEEESAPESLSGVFRHELNKKFQKAVNNNNDTITMTGDLTGSVTEDTMDMSWN</sequence>
<feature type="compositionally biased region" description="Polar residues" evidence="7">
    <location>
        <begin position="632"/>
        <end position="642"/>
    </location>
</feature>
<dbReference type="PROSITE" id="PS00107">
    <property type="entry name" value="PROTEIN_KINASE_ATP"/>
    <property type="match status" value="1"/>
</dbReference>
<evidence type="ECO:0000256" key="7">
    <source>
        <dbReference type="SAM" id="MobiDB-lite"/>
    </source>
</evidence>
<evidence type="ECO:0000256" key="5">
    <source>
        <dbReference type="ARBA" id="ARBA00022840"/>
    </source>
</evidence>
<dbReference type="Pfam" id="PF00069">
    <property type="entry name" value="Pkinase"/>
    <property type="match status" value="1"/>
</dbReference>
<feature type="compositionally biased region" description="Polar residues" evidence="7">
    <location>
        <begin position="91"/>
        <end position="100"/>
    </location>
</feature>
<organism evidence="10 11">
    <name type="scientific">Chloropicon primus</name>
    <dbReference type="NCBI Taxonomy" id="1764295"/>
    <lineage>
        <taxon>Eukaryota</taxon>
        <taxon>Viridiplantae</taxon>
        <taxon>Chlorophyta</taxon>
        <taxon>Chloropicophyceae</taxon>
        <taxon>Chloropicales</taxon>
        <taxon>Chloropicaceae</taxon>
        <taxon>Chloropicon</taxon>
    </lineage>
</organism>
<dbReference type="InterPro" id="IPR000719">
    <property type="entry name" value="Prot_kinase_dom"/>
</dbReference>
<feature type="region of interest" description="Disordered" evidence="7">
    <location>
        <begin position="445"/>
        <end position="494"/>
    </location>
</feature>
<evidence type="ECO:0000256" key="1">
    <source>
        <dbReference type="ARBA" id="ARBA00022527"/>
    </source>
</evidence>
<name>A0A5B8MWT0_9CHLO</name>
<feature type="binding site" evidence="6">
    <location>
        <position position="679"/>
    </location>
    <ligand>
        <name>ATP</name>
        <dbReference type="ChEBI" id="CHEBI:30616"/>
    </ligand>
</feature>
<evidence type="ECO:0000313" key="11">
    <source>
        <dbReference type="Proteomes" id="UP000316726"/>
    </source>
</evidence>
<keyword evidence="11" id="KW-1185">Reference proteome</keyword>
<gene>
    <name evidence="10" type="ORF">A3770_12p65520</name>
</gene>
<evidence type="ECO:0000256" key="6">
    <source>
        <dbReference type="PROSITE-ProRule" id="PRU10141"/>
    </source>
</evidence>
<dbReference type="GO" id="GO:0004674">
    <property type="term" value="F:protein serine/threonine kinase activity"/>
    <property type="evidence" value="ECO:0007669"/>
    <property type="project" value="UniProtKB-KW"/>
</dbReference>
<dbReference type="EMBL" id="CP031045">
    <property type="protein sequence ID" value="QDZ24034.1"/>
    <property type="molecule type" value="Genomic_DNA"/>
</dbReference>
<proteinExistence type="predicted"/>
<keyword evidence="5 6" id="KW-0067">ATP-binding</keyword>
<feature type="region of interest" description="Disordered" evidence="7">
    <location>
        <begin position="1026"/>
        <end position="1054"/>
    </location>
</feature>
<dbReference type="GO" id="GO:0007094">
    <property type="term" value="P:mitotic spindle assembly checkpoint signaling"/>
    <property type="evidence" value="ECO:0007669"/>
    <property type="project" value="TreeGrafter"/>
</dbReference>
<dbReference type="GO" id="GO:0000776">
    <property type="term" value="C:kinetochore"/>
    <property type="evidence" value="ECO:0007669"/>
    <property type="project" value="TreeGrafter"/>
</dbReference>
<feature type="compositionally biased region" description="Basic and acidic residues" evidence="7">
    <location>
        <begin position="388"/>
        <end position="397"/>
    </location>
</feature>
<feature type="region of interest" description="Disordered" evidence="7">
    <location>
        <begin position="375"/>
        <end position="403"/>
    </location>
</feature>
<dbReference type="InterPro" id="IPR008271">
    <property type="entry name" value="Ser/Thr_kinase_AS"/>
</dbReference>
<evidence type="ECO:0000256" key="4">
    <source>
        <dbReference type="ARBA" id="ARBA00022777"/>
    </source>
</evidence>